<sequence>MTYLKKAAFVLTVVIFPGAAAACFETPDSRPILGCMPFNFSVPMDWAGFEVGRDDAKRPEVACYRRSARKHVGLIERLYGQMMRGEPADAFASMSKGPDLNGDSPFDFDAVQKIKDFSPEFVRAYYPPLFALIRDFETCMTGVAKQGCGENSDCRIHGFVWMGYLPDGSQYPVVGMPDLDAPCEDMTDPESRNCPDPLWEAVHPEQPLSAPLPSQKPVLDGPPIPTRKPTPASQAASPEPQLVIIGDVGMMAKPSFQEAWTDAFRLRLTEHYRIMATHAEDVAAFTLMSAVINGLGEVGPRQLRSFIQGSKDLEVLLPTLQEGRRVMLDNPDLTDAETVFLRAAEGLVDLVAGIMVDKGLEQSASKLSKTGMSAYVRTAAGGVMVEASWQAGTVGAIAYFAYRDAIAATQAEEIPAALWDDISARILPNCRGSQASIPGHAIFSPLTDVVGVRLGLVECDWYPYTEPCTYGLGCDVMQFRRDAGGWSSLPDLNSDQIGDAMMVGRTRPHDRPDVPPPPEVAADPRYQEIYDLKDAPSGTGARLDSE</sequence>
<evidence type="ECO:0000256" key="1">
    <source>
        <dbReference type="SAM" id="MobiDB-lite"/>
    </source>
</evidence>
<gene>
    <name evidence="3" type="ORF">MU516_16255</name>
</gene>
<feature type="signal peptide" evidence="2">
    <location>
        <begin position="1"/>
        <end position="22"/>
    </location>
</feature>
<feature type="chain" id="PRO_5046940012" evidence="2">
    <location>
        <begin position="23"/>
        <end position="546"/>
    </location>
</feature>
<proteinExistence type="predicted"/>
<feature type="region of interest" description="Disordered" evidence="1">
    <location>
        <begin position="204"/>
        <end position="239"/>
    </location>
</feature>
<reference evidence="3 4" key="1">
    <citation type="submission" date="2022-04" db="EMBL/GenBank/DDBJ databases">
        <title>Paracoccus sp. YLB-12 draft genome sequence.</title>
        <authorList>
            <person name="Yu L."/>
        </authorList>
    </citation>
    <scope>NUCLEOTIDE SEQUENCE [LARGE SCALE GENOMIC DNA]</scope>
    <source>
        <strain evidence="3 4">YLB-12</strain>
    </source>
</reference>
<evidence type="ECO:0000313" key="3">
    <source>
        <dbReference type="EMBL" id="MCT4334414.1"/>
    </source>
</evidence>
<comment type="caution">
    <text evidence="3">The sequence shown here is derived from an EMBL/GenBank/DDBJ whole genome shotgun (WGS) entry which is preliminary data.</text>
</comment>
<dbReference type="RefSeq" id="WP_260278328.1">
    <property type="nucleotide sequence ID" value="NZ_JANAVZ010000011.1"/>
</dbReference>
<evidence type="ECO:0000313" key="4">
    <source>
        <dbReference type="Proteomes" id="UP001320702"/>
    </source>
</evidence>
<organism evidence="3 4">
    <name type="scientific">Paracoccus maritimus</name>
    <dbReference type="NCBI Taxonomy" id="2933292"/>
    <lineage>
        <taxon>Bacteria</taxon>
        <taxon>Pseudomonadati</taxon>
        <taxon>Pseudomonadota</taxon>
        <taxon>Alphaproteobacteria</taxon>
        <taxon>Rhodobacterales</taxon>
        <taxon>Paracoccaceae</taxon>
        <taxon>Paracoccus</taxon>
    </lineage>
</organism>
<name>A0ABT2KF19_9RHOB</name>
<dbReference type="EMBL" id="JANAVZ010000011">
    <property type="protein sequence ID" value="MCT4334414.1"/>
    <property type="molecule type" value="Genomic_DNA"/>
</dbReference>
<accession>A0ABT2KF19</accession>
<keyword evidence="2" id="KW-0732">Signal</keyword>
<feature type="region of interest" description="Disordered" evidence="1">
    <location>
        <begin position="503"/>
        <end position="546"/>
    </location>
</feature>
<dbReference type="PROSITE" id="PS51257">
    <property type="entry name" value="PROKAR_LIPOPROTEIN"/>
    <property type="match status" value="1"/>
</dbReference>
<protein>
    <submittedName>
        <fullName evidence="3">Uncharacterized protein</fullName>
    </submittedName>
</protein>
<dbReference type="Proteomes" id="UP001320702">
    <property type="component" value="Unassembled WGS sequence"/>
</dbReference>
<evidence type="ECO:0000256" key="2">
    <source>
        <dbReference type="SAM" id="SignalP"/>
    </source>
</evidence>
<feature type="compositionally biased region" description="Basic and acidic residues" evidence="1">
    <location>
        <begin position="525"/>
        <end position="534"/>
    </location>
</feature>
<keyword evidence="4" id="KW-1185">Reference proteome</keyword>